<name>A0A7S0Q5J6_9EUKA</name>
<protein>
    <submittedName>
        <fullName evidence="1">Uncharacterized protein</fullName>
    </submittedName>
</protein>
<sequence length="206" mass="22681">MSPLGPSVPLAEADGEALLCAADAGSKTLGTDLISRSISVAAQTETEEAEEEVRTELMAMHAQFVGMRRRCEKLEALVECDGAVVLRAFQRRDEQLQERERAVEALARRAVSVREGLVGLLCRAHASDLLRLCLHNLRMHALLGRELAKQAKQATPPPAPAVLGSQSRPILPKAVERRDLYRMSYEALIDTVLEWQDATVGYSQRP</sequence>
<reference evidence="1" key="1">
    <citation type="submission" date="2021-01" db="EMBL/GenBank/DDBJ databases">
        <authorList>
            <person name="Corre E."/>
            <person name="Pelletier E."/>
            <person name="Niang G."/>
            <person name="Scheremetjew M."/>
            <person name="Finn R."/>
            <person name="Kale V."/>
            <person name="Holt S."/>
            <person name="Cochrane G."/>
            <person name="Meng A."/>
            <person name="Brown T."/>
            <person name="Cohen L."/>
        </authorList>
    </citation>
    <scope>NUCLEOTIDE SEQUENCE</scope>
    <source>
        <strain evidence="1">PLY182g</strain>
    </source>
</reference>
<organism evidence="1">
    <name type="scientific">Coccolithus braarudii</name>
    <dbReference type="NCBI Taxonomy" id="221442"/>
    <lineage>
        <taxon>Eukaryota</taxon>
        <taxon>Haptista</taxon>
        <taxon>Haptophyta</taxon>
        <taxon>Prymnesiophyceae</taxon>
        <taxon>Coccolithales</taxon>
        <taxon>Coccolithaceae</taxon>
        <taxon>Coccolithus</taxon>
    </lineage>
</organism>
<accession>A0A7S0Q5J6</accession>
<dbReference type="AlphaFoldDB" id="A0A7S0Q5J6"/>
<evidence type="ECO:0000313" key="1">
    <source>
        <dbReference type="EMBL" id="CAD8618082.1"/>
    </source>
</evidence>
<gene>
    <name evidence="1" type="ORF">CPEL01642_LOCUS21463</name>
</gene>
<proteinExistence type="predicted"/>
<dbReference type="EMBL" id="HBEY01044823">
    <property type="protein sequence ID" value="CAD8618082.1"/>
    <property type="molecule type" value="Transcribed_RNA"/>
</dbReference>